<dbReference type="RefSeq" id="XP_044566502.1">
    <property type="nucleotide sequence ID" value="XM_044702967.1"/>
</dbReference>
<keyword evidence="5" id="KW-0029">Amino-acid transport</keyword>
<feature type="domain" description="Amino acid transporter transmembrane" evidence="10">
    <location>
        <begin position="177"/>
        <end position="574"/>
    </location>
</feature>
<dbReference type="PANTHER" id="PTHR22950">
    <property type="entry name" value="AMINO ACID TRANSPORTER"/>
    <property type="match status" value="1"/>
</dbReference>
<dbReference type="EMBL" id="VFQX01000013">
    <property type="protein sequence ID" value="KAF0981789.1"/>
    <property type="molecule type" value="Genomic_DNA"/>
</dbReference>
<reference evidence="11 12" key="1">
    <citation type="journal article" date="2019" name="Sci. Rep.">
        <title>Nanopore sequencing improves the draft genome of the human pathogenic amoeba Naegleria fowleri.</title>
        <authorList>
            <person name="Liechti N."/>
            <person name="Schurch N."/>
            <person name="Bruggmann R."/>
            <person name="Wittwer M."/>
        </authorList>
    </citation>
    <scope>NUCLEOTIDE SEQUENCE [LARGE SCALE GENOMIC DNA]</scope>
    <source>
        <strain evidence="11 12">ATCC 30894</strain>
    </source>
</reference>
<dbReference type="PANTHER" id="PTHR22950:SF458">
    <property type="entry name" value="SODIUM-COUPLED NEUTRAL AMINO ACID TRANSPORTER 11-RELATED"/>
    <property type="match status" value="1"/>
</dbReference>
<dbReference type="Pfam" id="PF01490">
    <property type="entry name" value="Aa_trans"/>
    <property type="match status" value="1"/>
</dbReference>
<keyword evidence="7 9" id="KW-0472">Membrane</keyword>
<evidence type="ECO:0000256" key="6">
    <source>
        <dbReference type="ARBA" id="ARBA00022989"/>
    </source>
</evidence>
<evidence type="ECO:0000256" key="8">
    <source>
        <dbReference type="SAM" id="MobiDB-lite"/>
    </source>
</evidence>
<dbReference type="InterPro" id="IPR013057">
    <property type="entry name" value="AA_transpt_TM"/>
</dbReference>
<evidence type="ECO:0000256" key="9">
    <source>
        <dbReference type="SAM" id="Phobius"/>
    </source>
</evidence>
<keyword evidence="12" id="KW-1185">Reference proteome</keyword>
<feature type="region of interest" description="Disordered" evidence="8">
    <location>
        <begin position="135"/>
        <end position="159"/>
    </location>
</feature>
<evidence type="ECO:0000256" key="5">
    <source>
        <dbReference type="ARBA" id="ARBA00022970"/>
    </source>
</evidence>
<dbReference type="GO" id="GO:0015179">
    <property type="term" value="F:L-amino acid transmembrane transporter activity"/>
    <property type="evidence" value="ECO:0007669"/>
    <property type="project" value="TreeGrafter"/>
</dbReference>
<evidence type="ECO:0000256" key="1">
    <source>
        <dbReference type="ARBA" id="ARBA00004141"/>
    </source>
</evidence>
<dbReference type="GO" id="GO:0016020">
    <property type="term" value="C:membrane"/>
    <property type="evidence" value="ECO:0007669"/>
    <property type="project" value="UniProtKB-SubCell"/>
</dbReference>
<dbReference type="VEuPathDB" id="AmoebaDB:NF0110730"/>
<dbReference type="OrthoDB" id="28208at2759"/>
<evidence type="ECO:0000256" key="7">
    <source>
        <dbReference type="ARBA" id="ARBA00023136"/>
    </source>
</evidence>
<keyword evidence="3" id="KW-0813">Transport</keyword>
<feature type="transmembrane region" description="Helical" evidence="9">
    <location>
        <begin position="422"/>
        <end position="447"/>
    </location>
</feature>
<accession>A0A6A5C928</accession>
<feature type="transmembrane region" description="Helical" evidence="9">
    <location>
        <begin position="318"/>
        <end position="337"/>
    </location>
</feature>
<evidence type="ECO:0000313" key="11">
    <source>
        <dbReference type="EMBL" id="KAF0981789.1"/>
    </source>
</evidence>
<evidence type="ECO:0000256" key="2">
    <source>
        <dbReference type="ARBA" id="ARBA00008066"/>
    </source>
</evidence>
<name>A0A6A5C928_NAEFO</name>
<dbReference type="VEuPathDB" id="AmoebaDB:FDP41_012446"/>
<dbReference type="GeneID" id="68119661"/>
<organism evidence="11 12">
    <name type="scientific">Naegleria fowleri</name>
    <name type="common">Brain eating amoeba</name>
    <dbReference type="NCBI Taxonomy" id="5763"/>
    <lineage>
        <taxon>Eukaryota</taxon>
        <taxon>Discoba</taxon>
        <taxon>Heterolobosea</taxon>
        <taxon>Tetramitia</taxon>
        <taxon>Eutetramitia</taxon>
        <taxon>Vahlkampfiidae</taxon>
        <taxon>Naegleria</taxon>
    </lineage>
</organism>
<evidence type="ECO:0000259" key="10">
    <source>
        <dbReference type="Pfam" id="PF01490"/>
    </source>
</evidence>
<feature type="transmembrane region" description="Helical" evidence="9">
    <location>
        <begin position="389"/>
        <end position="410"/>
    </location>
</feature>
<dbReference type="Proteomes" id="UP000444721">
    <property type="component" value="Unassembled WGS sequence"/>
</dbReference>
<keyword evidence="4 9" id="KW-0812">Transmembrane</keyword>
<feature type="transmembrane region" description="Helical" evidence="9">
    <location>
        <begin position="467"/>
        <end position="488"/>
    </location>
</feature>
<comment type="similarity">
    <text evidence="2">Belongs to the amino acid/polyamine transporter 2 family.</text>
</comment>
<feature type="transmembrane region" description="Helical" evidence="9">
    <location>
        <begin position="524"/>
        <end position="543"/>
    </location>
</feature>
<proteinExistence type="inferred from homology"/>
<gene>
    <name evidence="11" type="ORF">FDP41_012446</name>
</gene>
<sequence length="687" mass="76271">MDAHMPNVMPSCASINAMSQSSSPAAILLKNTALPLDTRMDVIQFARTVVSSLRHPHHSNVKMSEDEQELKIIAHWTSQENRLNLIPSTESIESSDSTLSSISCSTGSNNYNTTELSKTSSLSSLIDEKYFTPKRKNTAASRKNPQDLKHLQQGKPNMKKKKFSPLLNKDSFEIPKKTGIFFSVFNLINDILSPGTLSMSQMTAQSGIFSSYLLTFLFGAVTLFTLCLLYELRRNHLKSSLIELSEKAFGKLGVIFTSIAIILFNFGGALGMFIMFGHMVPDLLQQWKLQFYNPKQFDSQEGFVSPQLQSIHEWISTLTSRTAVLIYLTLLMIPFALRKQLTSYAFTSFLSVSSVFVIGAWLAYEAVSGNKRFVPPPSDALNFVRGSQFFSALGALAFIYVCHDICFHIFEGLKRPTRLRFFVVALCVVLLTIVTIITVGTSGFLLFYDRCLNDANVLNLFPLNDPWAIAARVLLSCNILLSIPYALFMPRDCLKQLLILLIPKRVQKGSVWTSFKKSALAKELGHVVLTLFILCSAFGIAVAVNDLGIVSDLFGAVAAASLAYIIPPALFLKLEFSWCGGCLSGETALKRWTSRVFRRKNGSLNNAKMLNSSSELIEMSEQPVESQKTSSQLDQVAMANDEFYYQETSISRGCLKLCIGLTCIFVLMLGLLTFLSTIVSVAFNKLS</sequence>
<evidence type="ECO:0000313" key="12">
    <source>
        <dbReference type="Proteomes" id="UP000444721"/>
    </source>
</evidence>
<dbReference type="AlphaFoldDB" id="A0A6A5C928"/>
<dbReference type="VEuPathDB" id="AmoebaDB:NfTy_040440"/>
<comment type="subcellular location">
    <subcellularLocation>
        <location evidence="1">Membrane</location>
        <topology evidence="1">Multi-pass membrane protein</topology>
    </subcellularLocation>
</comment>
<feature type="transmembrane region" description="Helical" evidence="9">
    <location>
        <begin position="657"/>
        <end position="683"/>
    </location>
</feature>
<dbReference type="OMA" id="AFIYVCH"/>
<feature type="transmembrane region" description="Helical" evidence="9">
    <location>
        <begin position="344"/>
        <end position="364"/>
    </location>
</feature>
<evidence type="ECO:0000256" key="3">
    <source>
        <dbReference type="ARBA" id="ARBA00022448"/>
    </source>
</evidence>
<feature type="transmembrane region" description="Helical" evidence="9">
    <location>
        <begin position="549"/>
        <end position="566"/>
    </location>
</feature>
<comment type="caution">
    <text evidence="11">The sequence shown here is derived from an EMBL/GenBank/DDBJ whole genome shotgun (WGS) entry which is preliminary data.</text>
</comment>
<evidence type="ECO:0000256" key="4">
    <source>
        <dbReference type="ARBA" id="ARBA00022692"/>
    </source>
</evidence>
<feature type="transmembrane region" description="Helical" evidence="9">
    <location>
        <begin position="252"/>
        <end position="276"/>
    </location>
</feature>
<protein>
    <recommendedName>
        <fullName evidence="10">Amino acid transporter transmembrane domain-containing protein</fullName>
    </recommendedName>
</protein>
<feature type="transmembrane region" description="Helical" evidence="9">
    <location>
        <begin position="209"/>
        <end position="232"/>
    </location>
</feature>
<keyword evidence="6 9" id="KW-1133">Transmembrane helix</keyword>